<dbReference type="SUPFAM" id="SSF51905">
    <property type="entry name" value="FAD/NAD(P)-binding domain"/>
    <property type="match status" value="1"/>
</dbReference>
<dbReference type="STRING" id="453304.ATC03_13480"/>
<dbReference type="Proteomes" id="UP000078437">
    <property type="component" value="Chromosome"/>
</dbReference>
<dbReference type="Gene3D" id="3.30.9.10">
    <property type="entry name" value="D-Amino Acid Oxidase, subunit A, domain 2"/>
    <property type="match status" value="1"/>
</dbReference>
<protein>
    <submittedName>
        <fullName evidence="2">FAD-dependent oxidoreductase</fullName>
    </submittedName>
</protein>
<proteinExistence type="predicted"/>
<organism evidence="2 3">
    <name type="scientific">Agromyces aureus</name>
    <dbReference type="NCBI Taxonomy" id="453304"/>
    <lineage>
        <taxon>Bacteria</taxon>
        <taxon>Bacillati</taxon>
        <taxon>Actinomycetota</taxon>
        <taxon>Actinomycetes</taxon>
        <taxon>Micrococcales</taxon>
        <taxon>Microbacteriaceae</taxon>
        <taxon>Agromyces</taxon>
    </lineage>
</organism>
<dbReference type="EMBL" id="CP013979">
    <property type="protein sequence ID" value="ANJ28940.1"/>
    <property type="molecule type" value="Genomic_DNA"/>
</dbReference>
<keyword evidence="3" id="KW-1185">Reference proteome</keyword>
<reference evidence="2 3" key="1">
    <citation type="journal article" date="2016" name="Int. J. Syst. Evol. Microbiol.">
        <title>Agromyces aureus sp. nov., isolated from the rhizosphere of Salix caprea L. grown in a heavy-metal-contaminated soil.</title>
        <authorList>
            <person name="Corretto E."/>
            <person name="Antonielli L."/>
            <person name="Sessitsch A."/>
            <person name="Compant S."/>
            <person name="Gorfer M."/>
            <person name="Kuffner M."/>
            <person name="Brader G."/>
        </authorList>
    </citation>
    <scope>NUCLEOTIDE SEQUENCE [LARGE SCALE GENOMIC DNA]</scope>
    <source>
        <strain evidence="2 3">AR33</strain>
    </source>
</reference>
<dbReference type="AlphaFoldDB" id="A0A191WKW9"/>
<dbReference type="InterPro" id="IPR006076">
    <property type="entry name" value="FAD-dep_OxRdtase"/>
</dbReference>
<dbReference type="PANTHER" id="PTHR13847">
    <property type="entry name" value="SARCOSINE DEHYDROGENASE-RELATED"/>
    <property type="match status" value="1"/>
</dbReference>
<feature type="domain" description="FAD dependent oxidoreductase" evidence="1">
    <location>
        <begin position="19"/>
        <end position="390"/>
    </location>
</feature>
<reference evidence="3" key="2">
    <citation type="submission" date="2016-01" db="EMBL/GenBank/DDBJ databases">
        <title>Complete genome sequence of Agromyces aureus AR33T and comparison with related organisms.</title>
        <authorList>
            <person name="Corretto E."/>
            <person name="Antonielli L."/>
            <person name="Sessitsch A."/>
            <person name="Brader G."/>
        </authorList>
    </citation>
    <scope>NUCLEOTIDE SEQUENCE [LARGE SCALE GENOMIC DNA]</scope>
    <source>
        <strain evidence="3">AR33</strain>
    </source>
</reference>
<dbReference type="InterPro" id="IPR036188">
    <property type="entry name" value="FAD/NAD-bd_sf"/>
</dbReference>
<sequence>MGLDDLRPRPALTSDARFDVCLVGGGLTALWTAHSLLALDPTLRIAILEREIAGYGASGRNGGWCSALFPRTAGAIERHDGLDAAVAMRRAMIDTVAEVGAATRREDIDCDFVQGGTVVFARDAVQQRAAAADVAEAAQYGVDRTGLLDELEVAARFGITGIGTSRPTATFDPDCAGVHPGKLVRGLARAVEASGVSIFERTEVLDWAAGRVRFRSLDSGFEGSVMARRVIVALEGFGSQLPRVRRRILPLYSLMIATEPLSDATWNEIGIEHGQTFSDYRHLLIYGQRTADNRFAFGGRGANYHWGSAVDPSFERVDAVFEHLHRTLVELFPMVGAVTVTHRWGGPIGVARDWTATASYNPRTGVGFAGGYVGDGLSTTNLAGRTLADLVLERDTELTRLPWANHRSPLWEPEPFRFIGANLGVLGMQVADLEERATGRASLVAKAVGRLTGH</sequence>
<gene>
    <name evidence="2" type="ORF">ATC03_13480</name>
</gene>
<evidence type="ECO:0000313" key="3">
    <source>
        <dbReference type="Proteomes" id="UP000078437"/>
    </source>
</evidence>
<dbReference type="Pfam" id="PF01266">
    <property type="entry name" value="DAO"/>
    <property type="match status" value="1"/>
</dbReference>
<dbReference type="Gene3D" id="3.50.50.60">
    <property type="entry name" value="FAD/NAD(P)-binding domain"/>
    <property type="match status" value="1"/>
</dbReference>
<dbReference type="KEGG" id="agy:ATC03_13480"/>
<evidence type="ECO:0000313" key="2">
    <source>
        <dbReference type="EMBL" id="ANJ28940.1"/>
    </source>
</evidence>
<dbReference type="PANTHER" id="PTHR13847:SF285">
    <property type="entry name" value="FAD DEPENDENT OXIDOREDUCTASE DOMAIN-CONTAINING PROTEIN"/>
    <property type="match status" value="1"/>
</dbReference>
<name>A0A191WKW9_9MICO</name>
<accession>A0A191WKW9</accession>
<dbReference type="GO" id="GO:0005737">
    <property type="term" value="C:cytoplasm"/>
    <property type="evidence" value="ECO:0007669"/>
    <property type="project" value="TreeGrafter"/>
</dbReference>
<evidence type="ECO:0000259" key="1">
    <source>
        <dbReference type="Pfam" id="PF01266"/>
    </source>
</evidence>